<accession>A0A5C2S374</accession>
<reference evidence="2" key="1">
    <citation type="journal article" date="2018" name="Genome Biol. Evol.">
        <title>Genomics and development of Lentinus tigrinus, a white-rot wood-decaying mushroom with dimorphic fruiting bodies.</title>
        <authorList>
            <person name="Wu B."/>
            <person name="Xu Z."/>
            <person name="Knudson A."/>
            <person name="Carlson A."/>
            <person name="Chen N."/>
            <person name="Kovaka S."/>
            <person name="LaButti K."/>
            <person name="Lipzen A."/>
            <person name="Pennachio C."/>
            <person name="Riley R."/>
            <person name="Schakwitz W."/>
            <person name="Umezawa K."/>
            <person name="Ohm R.A."/>
            <person name="Grigoriev I.V."/>
            <person name="Nagy L.G."/>
            <person name="Gibbons J."/>
            <person name="Hibbett D."/>
        </authorList>
    </citation>
    <scope>NUCLEOTIDE SEQUENCE [LARGE SCALE GENOMIC DNA]</scope>
    <source>
        <strain evidence="2">ALCF2SS1-6</strain>
    </source>
</reference>
<feature type="compositionally biased region" description="Basic residues" evidence="1">
    <location>
        <begin position="144"/>
        <end position="153"/>
    </location>
</feature>
<gene>
    <name evidence="2" type="ORF">L227DRAFT_195389</name>
</gene>
<protein>
    <submittedName>
        <fullName evidence="2">Uncharacterized protein</fullName>
    </submittedName>
</protein>
<feature type="compositionally biased region" description="Basic and acidic residues" evidence="1">
    <location>
        <begin position="154"/>
        <end position="165"/>
    </location>
</feature>
<evidence type="ECO:0000313" key="2">
    <source>
        <dbReference type="EMBL" id="RPD58043.1"/>
    </source>
</evidence>
<proteinExistence type="predicted"/>
<dbReference type="Proteomes" id="UP000313359">
    <property type="component" value="Unassembled WGS sequence"/>
</dbReference>
<organism evidence="2 3">
    <name type="scientific">Lentinus tigrinus ALCF2SS1-6</name>
    <dbReference type="NCBI Taxonomy" id="1328759"/>
    <lineage>
        <taxon>Eukaryota</taxon>
        <taxon>Fungi</taxon>
        <taxon>Dikarya</taxon>
        <taxon>Basidiomycota</taxon>
        <taxon>Agaricomycotina</taxon>
        <taxon>Agaricomycetes</taxon>
        <taxon>Polyporales</taxon>
        <taxon>Polyporaceae</taxon>
        <taxon>Lentinus</taxon>
    </lineage>
</organism>
<dbReference type="AlphaFoldDB" id="A0A5C2S374"/>
<sequence length="165" mass="18544">MCLFTLRYMYCTSSVPAAAATPGRLLMHHASVLSTQFISAPSSVPRTLWPVAARAHRRLEKQNKTKTAATPTPRCQHACRDVRDLEARMFSPSSSPPIRLSVRDRSLSLSVRQPLLLARVRGTTNHSLHTGALTRRPLPDSSQRLRRAGHQRLPKHDLVGRRRRS</sequence>
<feature type="region of interest" description="Disordered" evidence="1">
    <location>
        <begin position="127"/>
        <end position="165"/>
    </location>
</feature>
<name>A0A5C2S374_9APHY</name>
<keyword evidence="3" id="KW-1185">Reference proteome</keyword>
<evidence type="ECO:0000313" key="3">
    <source>
        <dbReference type="Proteomes" id="UP000313359"/>
    </source>
</evidence>
<dbReference type="EMBL" id="ML122277">
    <property type="protein sequence ID" value="RPD58043.1"/>
    <property type="molecule type" value="Genomic_DNA"/>
</dbReference>
<evidence type="ECO:0000256" key="1">
    <source>
        <dbReference type="SAM" id="MobiDB-lite"/>
    </source>
</evidence>